<accession>A0ABQ0EUC1</accession>
<protein>
    <submittedName>
        <fullName evidence="2">Kielin/chordin-like protein</fullName>
    </submittedName>
</protein>
<feature type="compositionally biased region" description="Polar residues" evidence="1">
    <location>
        <begin position="102"/>
        <end position="113"/>
    </location>
</feature>
<keyword evidence="3" id="KW-1185">Reference proteome</keyword>
<evidence type="ECO:0000256" key="1">
    <source>
        <dbReference type="SAM" id="MobiDB-lite"/>
    </source>
</evidence>
<organism evidence="2 3">
    <name type="scientific">Apodemus speciosus</name>
    <name type="common">Large Japanese field mouse</name>
    <dbReference type="NCBI Taxonomy" id="105296"/>
    <lineage>
        <taxon>Eukaryota</taxon>
        <taxon>Metazoa</taxon>
        <taxon>Chordata</taxon>
        <taxon>Craniata</taxon>
        <taxon>Vertebrata</taxon>
        <taxon>Euteleostomi</taxon>
        <taxon>Mammalia</taxon>
        <taxon>Eutheria</taxon>
        <taxon>Euarchontoglires</taxon>
        <taxon>Glires</taxon>
        <taxon>Rodentia</taxon>
        <taxon>Myomorpha</taxon>
        <taxon>Muroidea</taxon>
        <taxon>Muridae</taxon>
        <taxon>Murinae</taxon>
        <taxon>Apodemus</taxon>
    </lineage>
</organism>
<name>A0ABQ0EUC1_APOSI</name>
<feature type="compositionally biased region" description="Basic and acidic residues" evidence="1">
    <location>
        <begin position="161"/>
        <end position="171"/>
    </location>
</feature>
<feature type="compositionally biased region" description="Polar residues" evidence="1">
    <location>
        <begin position="257"/>
        <end position="267"/>
    </location>
</feature>
<evidence type="ECO:0000313" key="3">
    <source>
        <dbReference type="Proteomes" id="UP001623349"/>
    </source>
</evidence>
<comment type="caution">
    <text evidence="2">The sequence shown here is derived from an EMBL/GenBank/DDBJ whole genome shotgun (WGS) entry which is preliminary data.</text>
</comment>
<evidence type="ECO:0000313" key="2">
    <source>
        <dbReference type="EMBL" id="GAB1290631.1"/>
    </source>
</evidence>
<gene>
    <name evidence="2" type="ORF">APTSU1_000586100</name>
</gene>
<feature type="region of interest" description="Disordered" evidence="1">
    <location>
        <begin position="414"/>
        <end position="444"/>
    </location>
</feature>
<feature type="compositionally biased region" description="Low complexity" evidence="1">
    <location>
        <begin position="278"/>
        <end position="289"/>
    </location>
</feature>
<feature type="compositionally biased region" description="Low complexity" evidence="1">
    <location>
        <begin position="420"/>
        <end position="429"/>
    </location>
</feature>
<dbReference type="Proteomes" id="UP001623349">
    <property type="component" value="Unassembled WGS sequence"/>
</dbReference>
<feature type="compositionally biased region" description="Low complexity" evidence="1">
    <location>
        <begin position="194"/>
        <end position="206"/>
    </location>
</feature>
<feature type="region of interest" description="Disordered" evidence="1">
    <location>
        <begin position="102"/>
        <end position="363"/>
    </location>
</feature>
<sequence length="603" mass="65521">MTQATTPRHPRLPCGPEQALTLYRLLFQRPADLGQLHNALRQVRERGDCPPGLELPMVLLEMEGSQQAQEKLLWDLELVTGVGLGLFWPPWARFYSQRNQPQHARSPFSQSWGRSVGGDFEELSSQLCPPPQAGEAHSGGENHQLLKGRLATDSSSASDLDEARSEGDPRLEGPIVPARAAPGTPTGEGQEASGAGAPGADPGYPGTHSVDQAGCLQPCSSSSFQAPAGVESTWEKATRDPGKMEERSQAEPDIWSSCGQTLRSTQEGELGQEGAEPAGLAAQGLSALQDPSRGLGSGLSQERAEPHTLLTPQGYPEETLQGQRGQSPQGYKEESIRGQDKEVPQSQSERKQAQQGQECKTPWLREVRNSEIWGGVQEATVWHQEEGNPQGHFSDFCKSPEKLILQQVEKGIAGPQGASTQVTQAAATQEGAWGPPTPPQLQGTEGGILASEVQECQSRLPSALREQGGPRDLEPSKAAWPAPRSEEEALASAGQEVLQRLLELNGAARQRRRRDRERQRLRVLERLRIVANHHRRVHPLGLPPVVAQKAPQVDVAGGQRILRELLGQVQRGRTLQLRALGARNTQNFQELLSPGTEEPTPRE</sequence>
<feature type="compositionally biased region" description="Polar residues" evidence="1">
    <location>
        <begin position="320"/>
        <end position="329"/>
    </location>
</feature>
<feature type="compositionally biased region" description="Basic and acidic residues" evidence="1">
    <location>
        <begin position="233"/>
        <end position="250"/>
    </location>
</feature>
<feature type="region of interest" description="Disordered" evidence="1">
    <location>
        <begin position="459"/>
        <end position="484"/>
    </location>
</feature>
<proteinExistence type="predicted"/>
<reference evidence="2 3" key="1">
    <citation type="submission" date="2024-08" db="EMBL/GenBank/DDBJ databases">
        <title>The draft genome of Apodemus speciosus.</title>
        <authorList>
            <person name="Nabeshima K."/>
            <person name="Suzuki S."/>
            <person name="Onuma M."/>
        </authorList>
    </citation>
    <scope>NUCLEOTIDE SEQUENCE [LARGE SCALE GENOMIC DNA]</scope>
    <source>
        <strain evidence="2">IB14-021</strain>
    </source>
</reference>
<dbReference type="EMBL" id="BAAFST010000006">
    <property type="protein sequence ID" value="GAB1290631.1"/>
    <property type="molecule type" value="Genomic_DNA"/>
</dbReference>
<feature type="compositionally biased region" description="Basic and acidic residues" evidence="1">
    <location>
        <begin position="331"/>
        <end position="352"/>
    </location>
</feature>
<feature type="compositionally biased region" description="Low complexity" evidence="1">
    <location>
        <begin position="149"/>
        <end position="158"/>
    </location>
</feature>